<sequence length="61" mass="7447">MVCSYWLFLCVLQFCMTLVFDPFCCWSFQGLQMLMAFFNLLLLRFWMLKLIILDKMENIFS</sequence>
<keyword evidence="1" id="KW-0472">Membrane</keyword>
<keyword evidence="1" id="KW-0812">Transmembrane</keyword>
<feature type="signal peptide" evidence="2">
    <location>
        <begin position="1"/>
        <end position="17"/>
    </location>
</feature>
<keyword evidence="1" id="KW-1133">Transmembrane helix</keyword>
<name>A0A2P2NP70_RHIMU</name>
<protein>
    <submittedName>
        <fullName evidence="3">Uncharacterized protein</fullName>
    </submittedName>
</protein>
<keyword evidence="2" id="KW-0732">Signal</keyword>
<evidence type="ECO:0000256" key="1">
    <source>
        <dbReference type="SAM" id="Phobius"/>
    </source>
</evidence>
<feature type="chain" id="PRO_5015193346" evidence="2">
    <location>
        <begin position="18"/>
        <end position="61"/>
    </location>
</feature>
<feature type="transmembrane region" description="Helical" evidence="1">
    <location>
        <begin position="33"/>
        <end position="52"/>
    </location>
</feature>
<dbReference type="AlphaFoldDB" id="A0A2P2NP70"/>
<accession>A0A2P2NP70</accession>
<evidence type="ECO:0000256" key="2">
    <source>
        <dbReference type="SAM" id="SignalP"/>
    </source>
</evidence>
<organism evidence="3">
    <name type="scientific">Rhizophora mucronata</name>
    <name type="common">Asiatic mangrove</name>
    <dbReference type="NCBI Taxonomy" id="61149"/>
    <lineage>
        <taxon>Eukaryota</taxon>
        <taxon>Viridiplantae</taxon>
        <taxon>Streptophyta</taxon>
        <taxon>Embryophyta</taxon>
        <taxon>Tracheophyta</taxon>
        <taxon>Spermatophyta</taxon>
        <taxon>Magnoliopsida</taxon>
        <taxon>eudicotyledons</taxon>
        <taxon>Gunneridae</taxon>
        <taxon>Pentapetalae</taxon>
        <taxon>rosids</taxon>
        <taxon>fabids</taxon>
        <taxon>Malpighiales</taxon>
        <taxon>Rhizophoraceae</taxon>
        <taxon>Rhizophora</taxon>
    </lineage>
</organism>
<reference evidence="3" key="1">
    <citation type="submission" date="2018-02" db="EMBL/GenBank/DDBJ databases">
        <title>Rhizophora mucronata_Transcriptome.</title>
        <authorList>
            <person name="Meera S.P."/>
            <person name="Sreeshan A."/>
            <person name="Augustine A."/>
        </authorList>
    </citation>
    <scope>NUCLEOTIDE SEQUENCE</scope>
    <source>
        <tissue evidence="3">Leaf</tissue>
    </source>
</reference>
<dbReference type="EMBL" id="GGEC01063706">
    <property type="protein sequence ID" value="MBX44190.1"/>
    <property type="molecule type" value="Transcribed_RNA"/>
</dbReference>
<proteinExistence type="predicted"/>
<evidence type="ECO:0000313" key="3">
    <source>
        <dbReference type="EMBL" id="MBX44190.1"/>
    </source>
</evidence>